<protein>
    <submittedName>
        <fullName evidence="2">Uncharacterized protein</fullName>
    </submittedName>
</protein>
<accession>A0A6C0KXL6</accession>
<dbReference type="AlphaFoldDB" id="A0A6C0KXL6"/>
<reference evidence="2" key="1">
    <citation type="journal article" date="2020" name="Nature">
        <title>Giant virus diversity and host interactions through global metagenomics.</title>
        <authorList>
            <person name="Schulz F."/>
            <person name="Roux S."/>
            <person name="Paez-Espino D."/>
            <person name="Jungbluth S."/>
            <person name="Walsh D.A."/>
            <person name="Denef V.J."/>
            <person name="McMahon K.D."/>
            <person name="Konstantinidis K.T."/>
            <person name="Eloe-Fadrosh E.A."/>
            <person name="Kyrpides N.C."/>
            <person name="Woyke T."/>
        </authorList>
    </citation>
    <scope>NUCLEOTIDE SEQUENCE</scope>
    <source>
        <strain evidence="2">GVMAG-S-3300013094-109</strain>
    </source>
</reference>
<name>A0A6C0KXL6_9ZZZZ</name>
<feature type="compositionally biased region" description="Basic residues" evidence="1">
    <location>
        <begin position="89"/>
        <end position="105"/>
    </location>
</feature>
<dbReference type="GO" id="GO:0051276">
    <property type="term" value="P:chromosome organization"/>
    <property type="evidence" value="ECO:0007669"/>
    <property type="project" value="InterPro"/>
</dbReference>
<organism evidence="2">
    <name type="scientific">viral metagenome</name>
    <dbReference type="NCBI Taxonomy" id="1070528"/>
    <lineage>
        <taxon>unclassified sequences</taxon>
        <taxon>metagenomes</taxon>
        <taxon>organismal metagenomes</taxon>
    </lineage>
</organism>
<feature type="region of interest" description="Disordered" evidence="1">
    <location>
        <begin position="88"/>
        <end position="127"/>
    </location>
</feature>
<dbReference type="InterPro" id="IPR043928">
    <property type="entry name" value="DNVP"/>
</dbReference>
<dbReference type="GO" id="GO:0003677">
    <property type="term" value="F:DNA binding"/>
    <property type="evidence" value="ECO:0007669"/>
    <property type="project" value="InterPro"/>
</dbReference>
<proteinExistence type="predicted"/>
<evidence type="ECO:0000313" key="2">
    <source>
        <dbReference type="EMBL" id="QHU21427.1"/>
    </source>
</evidence>
<evidence type="ECO:0000256" key="1">
    <source>
        <dbReference type="SAM" id="MobiDB-lite"/>
    </source>
</evidence>
<dbReference type="EMBL" id="MN740990">
    <property type="protein sequence ID" value="QHU21427.1"/>
    <property type="molecule type" value="Genomic_DNA"/>
</dbReference>
<dbReference type="Pfam" id="PF19060">
    <property type="entry name" value="DVNP"/>
    <property type="match status" value="1"/>
</dbReference>
<sequence>MTTYSKNAHGHYMIKGKKYEILIGSRAQVYHGTAYKTSGGLKKDNIMMNKNGRIVSKAKHNTAKKEKRLIKAGYGTKKGKFGFVMIGSRKAKGSKKHGRSRRQRGGKGVYGGQLNPEMVGSDMQQQQ</sequence>